<dbReference type="AlphaFoldDB" id="A0A1Y1V9E8"/>
<dbReference type="EC" id="2.1.1.-" evidence="13"/>
<evidence type="ECO:0000256" key="5">
    <source>
        <dbReference type="ARBA" id="ARBA00022552"/>
    </source>
</evidence>
<keyword evidence="7 13" id="KW-0808">Transferase</keyword>
<dbReference type="GO" id="GO:0106142">
    <property type="term" value="F:rRNA (adenine-N1-)-methyltransferase activity"/>
    <property type="evidence" value="ECO:0007669"/>
    <property type="project" value="EnsemblFungi"/>
</dbReference>
<evidence type="ECO:0000256" key="14">
    <source>
        <dbReference type="SAM" id="MobiDB-lite"/>
    </source>
</evidence>
<dbReference type="PANTHER" id="PTHR12787:SF0">
    <property type="entry name" value="RIBOSOMAL RNA-PROCESSING PROTEIN 8"/>
    <property type="match status" value="1"/>
</dbReference>
<dbReference type="GO" id="GO:0005730">
    <property type="term" value="C:nucleolus"/>
    <property type="evidence" value="ECO:0007669"/>
    <property type="project" value="UniProtKB-SubCell"/>
</dbReference>
<evidence type="ECO:0000256" key="1">
    <source>
        <dbReference type="ARBA" id="ARBA00004604"/>
    </source>
</evidence>
<evidence type="ECO:0000256" key="11">
    <source>
        <dbReference type="ARBA" id="ARBA00023163"/>
    </source>
</evidence>
<dbReference type="GO" id="GO:0030686">
    <property type="term" value="C:90S preribosome"/>
    <property type="evidence" value="ECO:0007669"/>
    <property type="project" value="EnsemblFungi"/>
</dbReference>
<dbReference type="OrthoDB" id="10258825at2759"/>
<dbReference type="GO" id="GO:0006325">
    <property type="term" value="P:chromatin organization"/>
    <property type="evidence" value="ECO:0007669"/>
    <property type="project" value="UniProtKB-KW"/>
</dbReference>
<dbReference type="SUPFAM" id="SSF53335">
    <property type="entry name" value="S-adenosyl-L-methionine-dependent methyltransferases"/>
    <property type="match status" value="1"/>
</dbReference>
<sequence length="290" mass="33737">MKLNKDKLKKQLQKSQELKTTIQQNSSNNKKEKSKINKALVKKIVEQENKKKEISNSDNLTPLQQKFKKKLAGAQFRWINEQLYTLDSKHAYKLINDKPELFTIYHEGFRSQVESWPSNPVDIFIQKIKQKKGPIVVADMGCGDAKIAQTFENDEQKTIHSFDLISENKYVTACDISKTPLKKNSVDIVIFCLSLMGINFIQFLNEAYRILKPGGELKIAEVVSRFTDMKEFIATLNDMGFKLMKKNDKNKMFVLFEFKKLEKKEVQSKKNINKDESEKVLLKPCLYKKR</sequence>
<accession>A0A1Y1V9E8</accession>
<keyword evidence="5 13" id="KW-0698">rRNA processing</keyword>
<dbReference type="STRING" id="1754191.A0A1Y1V9E8"/>
<keyword evidence="11" id="KW-0804">Transcription</keyword>
<feature type="region of interest" description="Disordered" evidence="14">
    <location>
        <begin position="1"/>
        <end position="35"/>
    </location>
</feature>
<evidence type="ECO:0000256" key="7">
    <source>
        <dbReference type="ARBA" id="ARBA00022679"/>
    </source>
</evidence>
<protein>
    <recommendedName>
        <fullName evidence="3 13">Ribosomal RNA-processing protein 8</fullName>
        <ecNumber evidence="13">2.1.1.-</ecNumber>
    </recommendedName>
</protein>
<evidence type="ECO:0000313" key="15">
    <source>
        <dbReference type="EMBL" id="ORX50389.1"/>
    </source>
</evidence>
<evidence type="ECO:0000313" key="16">
    <source>
        <dbReference type="Proteomes" id="UP000193719"/>
    </source>
</evidence>
<dbReference type="EMBL" id="MCFH01000021">
    <property type="protein sequence ID" value="ORX50389.1"/>
    <property type="molecule type" value="Genomic_DNA"/>
</dbReference>
<dbReference type="Gene3D" id="1.10.10.2150">
    <property type="entry name" value="Ribosomal RNA-processing protein 8, N-terminal domain"/>
    <property type="match status" value="1"/>
</dbReference>
<dbReference type="Pfam" id="PF05148">
    <property type="entry name" value="Methyltransf_8"/>
    <property type="match status" value="1"/>
</dbReference>
<dbReference type="CDD" id="cd02440">
    <property type="entry name" value="AdoMet_MTases"/>
    <property type="match status" value="1"/>
</dbReference>
<keyword evidence="8 13" id="KW-0949">S-adenosyl-L-methionine</keyword>
<evidence type="ECO:0000256" key="2">
    <source>
        <dbReference type="ARBA" id="ARBA00006301"/>
    </source>
</evidence>
<keyword evidence="10" id="KW-0805">Transcription regulation</keyword>
<keyword evidence="9" id="KW-0156">Chromatin regulator</keyword>
<comment type="subcellular location">
    <subcellularLocation>
        <location evidence="1 13">Nucleus</location>
        <location evidence="1 13">Nucleolus</location>
    </subcellularLocation>
</comment>
<comment type="function">
    <text evidence="13">S-adenosyl-L-methionine-dependent methyltransferase that specifically methylates the N(1) position of adenine in helix 25.1 in 25S rRNA. Required both for ribosomal 40S and 60S subunits biogenesis. Required for efficient pre-rRNA cleavage at site A2.</text>
</comment>
<dbReference type="FunFam" id="1.10.10.2150:FF:000001">
    <property type="entry name" value="Ribosomal RNA-processing protein 8"/>
    <property type="match status" value="1"/>
</dbReference>
<keyword evidence="4" id="KW-0678">Repressor</keyword>
<gene>
    <name evidence="15" type="ORF">BCR36DRAFT_289729</name>
</gene>
<dbReference type="FunFam" id="3.40.50.150:FF:000068">
    <property type="entry name" value="Ribosomal RNA-processing protein 8"/>
    <property type="match status" value="1"/>
</dbReference>
<evidence type="ECO:0000256" key="9">
    <source>
        <dbReference type="ARBA" id="ARBA00022853"/>
    </source>
</evidence>
<reference evidence="15 16" key="1">
    <citation type="submission" date="2016-08" db="EMBL/GenBank/DDBJ databases">
        <title>Genomes of anaerobic fungi encode conserved fungal cellulosomes for biomass hydrolysis.</title>
        <authorList>
            <consortium name="DOE Joint Genome Institute"/>
            <person name="Haitjema C.H."/>
            <person name="Gilmore S.P."/>
            <person name="Henske J.K."/>
            <person name="Solomon K.V."/>
            <person name="De Groot R."/>
            <person name="Kuo A."/>
            <person name="Mondo S.J."/>
            <person name="Salamov A.A."/>
            <person name="Labutti K."/>
            <person name="Zhao Z."/>
            <person name="Chiniquy J."/>
            <person name="Barry K."/>
            <person name="Brewer H.M."/>
            <person name="Purvine S.O."/>
            <person name="Wright A.T."/>
            <person name="Boxma B."/>
            <person name="Van Alen T."/>
            <person name="Hackstein J.H."/>
            <person name="Baker S.E."/>
            <person name="Grigoriev I.V."/>
            <person name="O'Malley M.A."/>
        </authorList>
    </citation>
    <scope>NUCLEOTIDE SEQUENCE [LARGE SCALE GENOMIC DNA]</scope>
    <source>
        <strain evidence="16">finn</strain>
    </source>
</reference>
<keyword evidence="12 13" id="KW-0539">Nucleus</keyword>
<name>A0A1Y1V9E8_9FUNG</name>
<keyword evidence="16" id="KW-1185">Reference proteome</keyword>
<comment type="similarity">
    <text evidence="2 13">Belongs to the methyltransferase superfamily. RRP8 family.</text>
</comment>
<evidence type="ECO:0000256" key="8">
    <source>
        <dbReference type="ARBA" id="ARBA00022691"/>
    </source>
</evidence>
<evidence type="ECO:0000256" key="10">
    <source>
        <dbReference type="ARBA" id="ARBA00023015"/>
    </source>
</evidence>
<dbReference type="PANTHER" id="PTHR12787">
    <property type="entry name" value="RIBOSOMAL RNA-PROCESSING PROTEIN 8"/>
    <property type="match status" value="1"/>
</dbReference>
<dbReference type="GO" id="GO:0042273">
    <property type="term" value="P:ribosomal large subunit biogenesis"/>
    <property type="evidence" value="ECO:0007669"/>
    <property type="project" value="EnsemblFungi"/>
</dbReference>
<dbReference type="InterPro" id="IPR042036">
    <property type="entry name" value="RRP8_N"/>
</dbReference>
<evidence type="ECO:0000256" key="6">
    <source>
        <dbReference type="ARBA" id="ARBA00022603"/>
    </source>
</evidence>
<proteinExistence type="inferred from homology"/>
<dbReference type="Gene3D" id="3.40.50.150">
    <property type="entry name" value="Vaccinia Virus protein VP39"/>
    <property type="match status" value="1"/>
</dbReference>
<reference evidence="15 16" key="2">
    <citation type="submission" date="2016-08" db="EMBL/GenBank/DDBJ databases">
        <title>Pervasive Adenine N6-methylation of Active Genes in Fungi.</title>
        <authorList>
            <consortium name="DOE Joint Genome Institute"/>
            <person name="Mondo S.J."/>
            <person name="Dannebaum R.O."/>
            <person name="Kuo R.C."/>
            <person name="Labutti K."/>
            <person name="Haridas S."/>
            <person name="Kuo A."/>
            <person name="Salamov A."/>
            <person name="Ahrendt S.R."/>
            <person name="Lipzen A."/>
            <person name="Sullivan W."/>
            <person name="Andreopoulos W.B."/>
            <person name="Clum A."/>
            <person name="Lindquist E."/>
            <person name="Daum C."/>
            <person name="Ramamoorthy G.K."/>
            <person name="Gryganskyi A."/>
            <person name="Culley D."/>
            <person name="Magnuson J.K."/>
            <person name="James T.Y."/>
            <person name="O'Malley M.A."/>
            <person name="Stajich J.E."/>
            <person name="Spatafora J.W."/>
            <person name="Visel A."/>
            <person name="Grigoriev I.V."/>
        </authorList>
    </citation>
    <scope>NUCLEOTIDE SEQUENCE [LARGE SCALE GENOMIC DNA]</scope>
    <source>
        <strain evidence="16">finn</strain>
    </source>
</reference>
<organism evidence="15 16">
    <name type="scientific">Piromyces finnis</name>
    <dbReference type="NCBI Taxonomy" id="1754191"/>
    <lineage>
        <taxon>Eukaryota</taxon>
        <taxon>Fungi</taxon>
        <taxon>Fungi incertae sedis</taxon>
        <taxon>Chytridiomycota</taxon>
        <taxon>Chytridiomycota incertae sedis</taxon>
        <taxon>Neocallimastigomycetes</taxon>
        <taxon>Neocallimastigales</taxon>
        <taxon>Neocallimastigaceae</taxon>
        <taxon>Piromyces</taxon>
    </lineage>
</organism>
<keyword evidence="6 13" id="KW-0489">Methyltransferase</keyword>
<evidence type="ECO:0000256" key="13">
    <source>
        <dbReference type="RuleBase" id="RU365074"/>
    </source>
</evidence>
<dbReference type="InterPro" id="IPR029063">
    <property type="entry name" value="SAM-dependent_MTases_sf"/>
</dbReference>
<dbReference type="Proteomes" id="UP000193719">
    <property type="component" value="Unassembled WGS sequence"/>
</dbReference>
<comment type="caution">
    <text evidence="15">The sequence shown here is derived from an EMBL/GenBank/DDBJ whole genome shotgun (WGS) entry which is preliminary data.</text>
</comment>
<dbReference type="InterPro" id="IPR007823">
    <property type="entry name" value="RRP8"/>
</dbReference>
<evidence type="ECO:0000256" key="12">
    <source>
        <dbReference type="ARBA" id="ARBA00023242"/>
    </source>
</evidence>
<evidence type="ECO:0000256" key="3">
    <source>
        <dbReference type="ARBA" id="ARBA00020203"/>
    </source>
</evidence>
<evidence type="ECO:0000256" key="4">
    <source>
        <dbReference type="ARBA" id="ARBA00022491"/>
    </source>
</evidence>